<dbReference type="PROSITE" id="PS00134">
    <property type="entry name" value="TRYPSIN_HIS"/>
    <property type="match status" value="1"/>
</dbReference>
<keyword evidence="2" id="KW-0964">Secreted</keyword>
<dbReference type="InterPro" id="IPR043504">
    <property type="entry name" value="Peptidase_S1_PA_chymotrypsin"/>
</dbReference>
<dbReference type="PANTHER" id="PTHR24256">
    <property type="entry name" value="TRYPTASE-RELATED"/>
    <property type="match status" value="1"/>
</dbReference>
<dbReference type="CDD" id="cd00190">
    <property type="entry name" value="Tryp_SPc"/>
    <property type="match status" value="1"/>
</dbReference>
<evidence type="ECO:0000256" key="4">
    <source>
        <dbReference type="ARBA" id="ARBA00023157"/>
    </source>
</evidence>
<dbReference type="PRINTS" id="PR00722">
    <property type="entry name" value="CHYMOTRYPSIN"/>
</dbReference>
<reference evidence="7" key="1">
    <citation type="submission" date="2022-03" db="EMBL/GenBank/DDBJ databases">
        <authorList>
            <person name="Martin C."/>
        </authorList>
    </citation>
    <scope>NUCLEOTIDE SEQUENCE</scope>
</reference>
<keyword evidence="3" id="KW-0732">Signal</keyword>
<dbReference type="AlphaFoldDB" id="A0A8J1UCB7"/>
<accession>A0A8J1UCB7</accession>
<evidence type="ECO:0000256" key="1">
    <source>
        <dbReference type="ARBA" id="ARBA00004613"/>
    </source>
</evidence>
<dbReference type="Pfam" id="PF00089">
    <property type="entry name" value="Trypsin"/>
    <property type="match status" value="1"/>
</dbReference>
<dbReference type="PROSITE" id="PS00135">
    <property type="entry name" value="TRYPSIN_SER"/>
    <property type="match status" value="1"/>
</dbReference>
<dbReference type="PROSITE" id="PS50092">
    <property type="entry name" value="TSP1"/>
    <property type="match status" value="1"/>
</dbReference>
<dbReference type="InterPro" id="IPR033116">
    <property type="entry name" value="TRYPSIN_SER"/>
</dbReference>
<dbReference type="InterPro" id="IPR036383">
    <property type="entry name" value="TSP1_rpt_sf"/>
</dbReference>
<dbReference type="OrthoDB" id="6380398at2759"/>
<keyword evidence="4" id="KW-1015">Disulfide bond</keyword>
<evidence type="ECO:0000313" key="7">
    <source>
        <dbReference type="EMBL" id="CAH1774065.1"/>
    </source>
</evidence>
<dbReference type="InterPro" id="IPR018114">
    <property type="entry name" value="TRYPSIN_HIS"/>
</dbReference>
<protein>
    <submittedName>
        <fullName evidence="7">Uncharacterized protein</fullName>
    </submittedName>
</protein>
<gene>
    <name evidence="7" type="ORF">OFUS_LOCUS1586</name>
</gene>
<evidence type="ECO:0000313" key="8">
    <source>
        <dbReference type="Proteomes" id="UP000749559"/>
    </source>
</evidence>
<proteinExistence type="inferred from homology"/>
<dbReference type="Gene3D" id="2.40.10.10">
    <property type="entry name" value="Trypsin-like serine proteases"/>
    <property type="match status" value="2"/>
</dbReference>
<keyword evidence="5" id="KW-0325">Glycoprotein</keyword>
<dbReference type="SMART" id="SM00209">
    <property type="entry name" value="TSP1"/>
    <property type="match status" value="2"/>
</dbReference>
<dbReference type="GO" id="GO:0004252">
    <property type="term" value="F:serine-type endopeptidase activity"/>
    <property type="evidence" value="ECO:0007669"/>
    <property type="project" value="InterPro"/>
</dbReference>
<dbReference type="InterPro" id="IPR001314">
    <property type="entry name" value="Peptidase_S1A"/>
</dbReference>
<comment type="similarity">
    <text evidence="6">Belongs to the peptidase S1 family. CLIP subfamily.</text>
</comment>
<evidence type="ECO:0000256" key="5">
    <source>
        <dbReference type="ARBA" id="ARBA00023180"/>
    </source>
</evidence>
<organism evidence="7 8">
    <name type="scientific">Owenia fusiformis</name>
    <name type="common">Polychaete worm</name>
    <dbReference type="NCBI Taxonomy" id="6347"/>
    <lineage>
        <taxon>Eukaryota</taxon>
        <taxon>Metazoa</taxon>
        <taxon>Spiralia</taxon>
        <taxon>Lophotrochozoa</taxon>
        <taxon>Annelida</taxon>
        <taxon>Polychaeta</taxon>
        <taxon>Sedentaria</taxon>
        <taxon>Canalipalpata</taxon>
        <taxon>Sabellida</taxon>
        <taxon>Oweniida</taxon>
        <taxon>Oweniidae</taxon>
        <taxon>Owenia</taxon>
    </lineage>
</organism>
<evidence type="ECO:0000256" key="3">
    <source>
        <dbReference type="ARBA" id="ARBA00022729"/>
    </source>
</evidence>
<sequence length="550" mass="61462">MSKKLLLITFFSYFLTYLTHGGQTDGELRCGNGQLKHPNINNCKTNEDCPNSFACKIRRKRTECCQHKILRNCEPLMEDDYVPKMCKTGNETSACPRGYICNVARNNRYTVCCKEVLCKDATGGVHKPNDPKWLSREDSCNRCRCMPSGSIKCTDKPECRMNIAKCIKPCQGRKGSPSSYSPCVDRKCSIRARVKPCRGNSTNQSTCLDHEIEFIRCNENKCPRPGRKLKQRSESVNLRILGGEEVKPRHNFPWVVSLYEIGCGASVLSPSHILTAGHCVKDRKEIEILTGKHDIFKIEIFEQVRLVKQSTSRQENSTRTGEVFIHENYTIWDNDIAIIKVDPPLILHRWTQPALLPKDGSDETFTLGTSGPGAHCKIAGWGWVNQTEGSDSDVLLEMDLRVQAECDLPPADLLDVTENAFCAAKDENSAVCFGDSGGPFMCSEDGDKWVQYGIISWGLSMCGRSTVYMKTTKYLDWINDKIATDGGWGKFSSWTECHPCPSGTMSRIRVCTSPEPIGNGVCPAGIGLVYKDKETDFIVDLHTVACNCQI</sequence>
<dbReference type="GO" id="GO:0005576">
    <property type="term" value="C:extracellular region"/>
    <property type="evidence" value="ECO:0007669"/>
    <property type="project" value="UniProtKB-SubCell"/>
</dbReference>
<dbReference type="FunFam" id="2.40.10.10:FF:000054">
    <property type="entry name" value="Complement C1r subcomponent"/>
    <property type="match status" value="1"/>
</dbReference>
<dbReference type="SUPFAM" id="SSF82895">
    <property type="entry name" value="TSP-1 type 1 repeat"/>
    <property type="match status" value="1"/>
</dbReference>
<dbReference type="SUPFAM" id="SSF50494">
    <property type="entry name" value="Trypsin-like serine proteases"/>
    <property type="match status" value="1"/>
</dbReference>
<dbReference type="InterPro" id="IPR009003">
    <property type="entry name" value="Peptidase_S1_PA"/>
</dbReference>
<evidence type="ECO:0000256" key="6">
    <source>
        <dbReference type="ARBA" id="ARBA00024195"/>
    </source>
</evidence>
<dbReference type="InterPro" id="IPR001254">
    <property type="entry name" value="Trypsin_dom"/>
</dbReference>
<dbReference type="GO" id="GO:0006508">
    <property type="term" value="P:proteolysis"/>
    <property type="evidence" value="ECO:0007669"/>
    <property type="project" value="InterPro"/>
</dbReference>
<name>A0A8J1UCB7_OWEFU</name>
<comment type="caution">
    <text evidence="7">The sequence shown here is derived from an EMBL/GenBank/DDBJ whole genome shotgun (WGS) entry which is preliminary data.</text>
</comment>
<evidence type="ECO:0000256" key="2">
    <source>
        <dbReference type="ARBA" id="ARBA00022525"/>
    </source>
</evidence>
<dbReference type="SMART" id="SM00020">
    <property type="entry name" value="Tryp_SPc"/>
    <property type="match status" value="1"/>
</dbReference>
<keyword evidence="8" id="KW-1185">Reference proteome</keyword>
<dbReference type="EMBL" id="CAIIXF020000001">
    <property type="protein sequence ID" value="CAH1774065.1"/>
    <property type="molecule type" value="Genomic_DNA"/>
</dbReference>
<dbReference type="InterPro" id="IPR000884">
    <property type="entry name" value="TSP1_rpt"/>
</dbReference>
<dbReference type="Proteomes" id="UP000749559">
    <property type="component" value="Unassembled WGS sequence"/>
</dbReference>
<dbReference type="InterPro" id="IPR051487">
    <property type="entry name" value="Ser/Thr_Proteases_Immune/Dev"/>
</dbReference>
<dbReference type="PROSITE" id="PS50240">
    <property type="entry name" value="TRYPSIN_DOM"/>
    <property type="match status" value="1"/>
</dbReference>
<dbReference type="Gene3D" id="2.20.100.10">
    <property type="entry name" value="Thrombospondin type-1 (TSP1) repeat"/>
    <property type="match status" value="1"/>
</dbReference>
<comment type="subcellular location">
    <subcellularLocation>
        <location evidence="1">Secreted</location>
    </subcellularLocation>
</comment>